<organism evidence="1 2">
    <name type="scientific">Aminicella lysinilytica</name>
    <dbReference type="NCBI Taxonomy" id="433323"/>
    <lineage>
        <taxon>Bacteria</taxon>
        <taxon>Bacillati</taxon>
        <taxon>Bacillota</taxon>
        <taxon>Clostridia</taxon>
        <taxon>Peptostreptococcales</taxon>
        <taxon>Anaerovoracaceae</taxon>
        <taxon>Aminicella</taxon>
    </lineage>
</organism>
<proteinExistence type="predicted"/>
<evidence type="ECO:0008006" key="3">
    <source>
        <dbReference type="Google" id="ProtNLM"/>
    </source>
</evidence>
<keyword evidence="2" id="KW-1185">Reference proteome</keyword>
<dbReference type="AlphaFoldDB" id="A0A4R6QD07"/>
<dbReference type="Proteomes" id="UP000295500">
    <property type="component" value="Unassembled WGS sequence"/>
</dbReference>
<dbReference type="RefSeq" id="WP_243108522.1">
    <property type="nucleotide sequence ID" value="NZ_SNXO01000002.1"/>
</dbReference>
<name>A0A4R6QD07_9FIRM</name>
<dbReference type="EMBL" id="SNXO01000002">
    <property type="protein sequence ID" value="TDP59846.1"/>
    <property type="molecule type" value="Genomic_DNA"/>
</dbReference>
<evidence type="ECO:0000313" key="1">
    <source>
        <dbReference type="EMBL" id="TDP59846.1"/>
    </source>
</evidence>
<protein>
    <recommendedName>
        <fullName evidence="3">Phage protein</fullName>
    </recommendedName>
</protein>
<accession>A0A4R6QD07</accession>
<evidence type="ECO:0000313" key="2">
    <source>
        <dbReference type="Proteomes" id="UP000295500"/>
    </source>
</evidence>
<reference evidence="1 2" key="1">
    <citation type="submission" date="2019-03" db="EMBL/GenBank/DDBJ databases">
        <title>Genomic Encyclopedia of Type Strains, Phase IV (KMG-IV): sequencing the most valuable type-strain genomes for metagenomic binning, comparative biology and taxonomic classification.</title>
        <authorList>
            <person name="Goeker M."/>
        </authorList>
    </citation>
    <scope>NUCLEOTIDE SEQUENCE [LARGE SCALE GENOMIC DNA]</scope>
    <source>
        <strain evidence="1 2">DSM 28287</strain>
    </source>
</reference>
<gene>
    <name evidence="1" type="ORF">EV211_10288</name>
</gene>
<comment type="caution">
    <text evidence="1">The sequence shown here is derived from an EMBL/GenBank/DDBJ whole genome shotgun (WGS) entry which is preliminary data.</text>
</comment>
<sequence length="110" mass="12512">MIKGIAITLYEKTRTGTDAFNRPTYTQKPVTVNNVLIAPVSSSDIVSENDLSSRKAIYELAIPKGDTHIWTDVVVEFFGERWRTVGIPICGQDELIPLDWNQKIQVERYE</sequence>